<evidence type="ECO:0000256" key="2">
    <source>
        <dbReference type="ARBA" id="ARBA00022649"/>
    </source>
</evidence>
<evidence type="ECO:0000313" key="4">
    <source>
        <dbReference type="Proteomes" id="UP000177306"/>
    </source>
</evidence>
<evidence type="ECO:0000256" key="1">
    <source>
        <dbReference type="ARBA" id="ARBA00006226"/>
    </source>
</evidence>
<dbReference type="SUPFAM" id="SSF143011">
    <property type="entry name" value="RelE-like"/>
    <property type="match status" value="1"/>
</dbReference>
<accession>A0A1F6EHU1</accession>
<evidence type="ECO:0008006" key="5">
    <source>
        <dbReference type="Google" id="ProtNLM"/>
    </source>
</evidence>
<dbReference type="Pfam" id="PF05016">
    <property type="entry name" value="ParE_toxin"/>
    <property type="match status" value="1"/>
</dbReference>
<sequence>MVSVRWSTDALKDIEKIDTVIAERIVERTQWLEKHFTQIVPKQLRRDLRGFFKLRVGDYRVIYSVSEDIITIIKVGHRRDVYR</sequence>
<comment type="caution">
    <text evidence="3">The sequence shown here is derived from an EMBL/GenBank/DDBJ whole genome shotgun (WGS) entry which is preliminary data.</text>
</comment>
<keyword evidence="2" id="KW-1277">Toxin-antitoxin system</keyword>
<protein>
    <recommendedName>
        <fullName evidence="5">Addiction module toxin RelE</fullName>
    </recommendedName>
</protein>
<reference evidence="3 4" key="1">
    <citation type="journal article" date="2016" name="Nat. Commun.">
        <title>Thousands of microbial genomes shed light on interconnected biogeochemical processes in an aquifer system.</title>
        <authorList>
            <person name="Anantharaman K."/>
            <person name="Brown C.T."/>
            <person name="Hug L.A."/>
            <person name="Sharon I."/>
            <person name="Castelle C.J."/>
            <person name="Probst A.J."/>
            <person name="Thomas B.C."/>
            <person name="Singh A."/>
            <person name="Wilkins M.J."/>
            <person name="Karaoz U."/>
            <person name="Brodie E.L."/>
            <person name="Williams K.H."/>
            <person name="Hubbard S.S."/>
            <person name="Banfield J.F."/>
        </authorList>
    </citation>
    <scope>NUCLEOTIDE SEQUENCE [LARGE SCALE GENOMIC DNA]</scope>
</reference>
<dbReference type="InterPro" id="IPR035093">
    <property type="entry name" value="RelE/ParE_toxin_dom_sf"/>
</dbReference>
<dbReference type="InterPro" id="IPR007712">
    <property type="entry name" value="RelE/ParE_toxin"/>
</dbReference>
<dbReference type="PANTHER" id="PTHR35601">
    <property type="entry name" value="TOXIN RELE"/>
    <property type="match status" value="1"/>
</dbReference>
<name>A0A1F6EHU1_9BACT</name>
<dbReference type="NCBIfam" id="TIGR02385">
    <property type="entry name" value="RelE_StbE"/>
    <property type="match status" value="1"/>
</dbReference>
<comment type="similarity">
    <text evidence="1">Belongs to the RelE toxin family.</text>
</comment>
<dbReference type="PANTHER" id="PTHR35601:SF1">
    <property type="entry name" value="TOXIN RELE"/>
    <property type="match status" value="1"/>
</dbReference>
<dbReference type="Gene3D" id="3.30.2310.20">
    <property type="entry name" value="RelE-like"/>
    <property type="match status" value="1"/>
</dbReference>
<dbReference type="Proteomes" id="UP000177306">
    <property type="component" value="Unassembled WGS sequence"/>
</dbReference>
<dbReference type="AlphaFoldDB" id="A0A1F6EHU1"/>
<dbReference type="EMBL" id="MFLY01000005">
    <property type="protein sequence ID" value="OGG73206.1"/>
    <property type="molecule type" value="Genomic_DNA"/>
</dbReference>
<proteinExistence type="inferred from homology"/>
<evidence type="ECO:0000313" key="3">
    <source>
        <dbReference type="EMBL" id="OGG73206.1"/>
    </source>
</evidence>
<gene>
    <name evidence="3" type="ORF">A3A38_02320</name>
</gene>
<organism evidence="3 4">
    <name type="scientific">Candidatus Kaiserbacteria bacterium RIFCSPLOWO2_01_FULL_53_17</name>
    <dbReference type="NCBI Taxonomy" id="1798511"/>
    <lineage>
        <taxon>Bacteria</taxon>
        <taxon>Candidatus Kaiseribacteriota</taxon>
    </lineage>
</organism>